<organism evidence="5 6">
    <name type="scientific">Clostridium phage phiCD505</name>
    <dbReference type="NCBI Taxonomy" id="1582154"/>
    <lineage>
        <taxon>Viruses</taxon>
        <taxon>Duplodnaviria</taxon>
        <taxon>Heunggongvirae</taxon>
        <taxon>Uroviricota</taxon>
        <taxon>Caudoviricetes</taxon>
        <taxon>Colneyvirus</taxon>
        <taxon>Colneyvirus CD505</taxon>
    </lineage>
</organism>
<dbReference type="InterPro" id="IPR036390">
    <property type="entry name" value="WH_DNA-bd_sf"/>
</dbReference>
<comment type="similarity">
    <text evidence="1">Belongs to the BlaI transcriptional regulatory family.</text>
</comment>
<evidence type="ECO:0000256" key="1">
    <source>
        <dbReference type="ARBA" id="ARBA00011046"/>
    </source>
</evidence>
<name>A0A0A8WFI6_9CAUD</name>
<reference evidence="5 6" key="1">
    <citation type="submission" date="2014-12" db="EMBL/GenBank/DDBJ databases">
        <title>Whole Genome Sequence and Molecular Characterization of Siphoviridae / Myoviridae Phage Infecting Clostridium difficile.</title>
        <authorList>
            <person name="Monot M."/>
        </authorList>
    </citation>
    <scope>NUCLEOTIDE SEQUENCE [LARGE SCALE GENOMIC DNA]</scope>
</reference>
<dbReference type="GeneID" id="26646777"/>
<dbReference type="InterPro" id="IPR005650">
    <property type="entry name" value="BlaI_family"/>
</dbReference>
<protein>
    <recommendedName>
        <fullName evidence="7">Regulatory protein</fullName>
    </recommendedName>
</protein>
<gene>
    <name evidence="5" type="ORF">PHICD505_20038</name>
</gene>
<evidence type="ECO:0000256" key="2">
    <source>
        <dbReference type="ARBA" id="ARBA00023015"/>
    </source>
</evidence>
<dbReference type="RefSeq" id="YP_009195800.1">
    <property type="nucleotide sequence ID" value="NC_028764.1"/>
</dbReference>
<dbReference type="EMBL" id="LN681539">
    <property type="protein sequence ID" value="CEK40665.1"/>
    <property type="molecule type" value="Genomic_DNA"/>
</dbReference>
<keyword evidence="3" id="KW-0238">DNA-binding</keyword>
<keyword evidence="4" id="KW-0804">Transcription</keyword>
<keyword evidence="2" id="KW-0805">Transcription regulation</keyword>
<sequence>MKQQEVVNKLRRGELMLMEYLWRKNSILSKKEIIEAMKEKYKWRKSTTEILLKRLVKMKTLKKKRIGFQFSYEVLVTKKEYLNAIKEDRKVTKYDSFFIRMFTTMHKKEKMTEEQIKKYIENMEKIGKE</sequence>
<dbReference type="GO" id="GO:0003677">
    <property type="term" value="F:DNA binding"/>
    <property type="evidence" value="ECO:0007669"/>
    <property type="project" value="UniProtKB-KW"/>
</dbReference>
<evidence type="ECO:0000256" key="4">
    <source>
        <dbReference type="ARBA" id="ARBA00023163"/>
    </source>
</evidence>
<proteinExistence type="inferred from homology"/>
<dbReference type="GO" id="GO:0045892">
    <property type="term" value="P:negative regulation of DNA-templated transcription"/>
    <property type="evidence" value="ECO:0007669"/>
    <property type="project" value="InterPro"/>
</dbReference>
<keyword evidence="6" id="KW-1185">Reference proteome</keyword>
<accession>A0A0A8WFI6</accession>
<evidence type="ECO:0008006" key="7">
    <source>
        <dbReference type="Google" id="ProtNLM"/>
    </source>
</evidence>
<dbReference type="InterPro" id="IPR036388">
    <property type="entry name" value="WH-like_DNA-bd_sf"/>
</dbReference>
<dbReference type="KEGG" id="vg:26646777"/>
<dbReference type="Proteomes" id="UP000030732">
    <property type="component" value="Segment"/>
</dbReference>
<dbReference type="SUPFAM" id="SSF46785">
    <property type="entry name" value="Winged helix' DNA-binding domain"/>
    <property type="match status" value="1"/>
</dbReference>
<dbReference type="Gene3D" id="1.10.10.10">
    <property type="entry name" value="Winged helix-like DNA-binding domain superfamily/Winged helix DNA-binding domain"/>
    <property type="match status" value="1"/>
</dbReference>
<evidence type="ECO:0000313" key="6">
    <source>
        <dbReference type="Proteomes" id="UP000030732"/>
    </source>
</evidence>
<dbReference type="OrthoDB" id="22967at10239"/>
<evidence type="ECO:0000313" key="5">
    <source>
        <dbReference type="EMBL" id="CEK40665.1"/>
    </source>
</evidence>
<dbReference type="Pfam" id="PF03965">
    <property type="entry name" value="Penicillinase_R"/>
    <property type="match status" value="1"/>
</dbReference>
<evidence type="ECO:0000256" key="3">
    <source>
        <dbReference type="ARBA" id="ARBA00023125"/>
    </source>
</evidence>